<name>A0AAV8YIK7_9CUCU</name>
<dbReference type="AlphaFoldDB" id="A0AAV8YIK7"/>
<feature type="domain" description="Peptidase M13 C-terminal" evidence="3">
    <location>
        <begin position="28"/>
        <end position="102"/>
    </location>
</feature>
<reference evidence="4" key="1">
    <citation type="journal article" date="2023" name="Insect Mol. Biol.">
        <title>Genome sequencing provides insights into the evolution of gene families encoding plant cell wall-degrading enzymes in longhorned beetles.</title>
        <authorList>
            <person name="Shin N.R."/>
            <person name="Okamura Y."/>
            <person name="Kirsch R."/>
            <person name="Pauchet Y."/>
        </authorList>
    </citation>
    <scope>NUCLEOTIDE SEQUENCE</scope>
    <source>
        <strain evidence="4">AMC_N1</strain>
    </source>
</reference>
<comment type="similarity">
    <text evidence="1">Belongs to the peptidase M13 family.</text>
</comment>
<comment type="caution">
    <text evidence="4">The sequence shown here is derived from an EMBL/GenBank/DDBJ whole genome shotgun (WGS) entry which is preliminary data.</text>
</comment>
<dbReference type="InterPro" id="IPR018497">
    <property type="entry name" value="Peptidase_M13_C"/>
</dbReference>
<dbReference type="InterPro" id="IPR024079">
    <property type="entry name" value="MetalloPept_cat_dom_sf"/>
</dbReference>
<keyword evidence="5" id="KW-1185">Reference proteome</keyword>
<dbReference type="PANTHER" id="PTHR11733:SF167">
    <property type="entry name" value="FI17812P1-RELATED"/>
    <property type="match status" value="1"/>
</dbReference>
<evidence type="ECO:0000259" key="3">
    <source>
        <dbReference type="Pfam" id="PF01431"/>
    </source>
</evidence>
<proteinExistence type="inferred from homology"/>
<dbReference type="EMBL" id="JAPWTK010000091">
    <property type="protein sequence ID" value="KAJ8950991.1"/>
    <property type="molecule type" value="Genomic_DNA"/>
</dbReference>
<organism evidence="4 5">
    <name type="scientific">Aromia moschata</name>
    <dbReference type="NCBI Taxonomy" id="1265417"/>
    <lineage>
        <taxon>Eukaryota</taxon>
        <taxon>Metazoa</taxon>
        <taxon>Ecdysozoa</taxon>
        <taxon>Arthropoda</taxon>
        <taxon>Hexapoda</taxon>
        <taxon>Insecta</taxon>
        <taxon>Pterygota</taxon>
        <taxon>Neoptera</taxon>
        <taxon>Endopterygota</taxon>
        <taxon>Coleoptera</taxon>
        <taxon>Polyphaga</taxon>
        <taxon>Cucujiformia</taxon>
        <taxon>Chrysomeloidea</taxon>
        <taxon>Cerambycidae</taxon>
        <taxon>Cerambycinae</taxon>
        <taxon>Callichromatini</taxon>
        <taxon>Aromia</taxon>
    </lineage>
</organism>
<evidence type="ECO:0000313" key="4">
    <source>
        <dbReference type="EMBL" id="KAJ8950991.1"/>
    </source>
</evidence>
<dbReference type="SUPFAM" id="SSF55486">
    <property type="entry name" value="Metalloproteases ('zincins'), catalytic domain"/>
    <property type="match status" value="1"/>
</dbReference>
<accession>A0AAV8YIK7</accession>
<dbReference type="PROSITE" id="PS51885">
    <property type="entry name" value="NEPRILYSIN"/>
    <property type="match status" value="1"/>
</dbReference>
<dbReference type="PANTHER" id="PTHR11733">
    <property type="entry name" value="ZINC METALLOPROTEASE FAMILY M13 NEPRILYSIN-RELATED"/>
    <property type="match status" value="1"/>
</dbReference>
<sequence length="103" mass="11585">MTLNSPKYRNGFRSRDLGGKSSGPPVPDADGEETESENFADLIGIDIAYETYLKWVEENGEEAKLPGLPYTPTQLFWIQFGTANCFKKVDSTEWTVLENRHAP</sequence>
<dbReference type="GO" id="GO:0005886">
    <property type="term" value="C:plasma membrane"/>
    <property type="evidence" value="ECO:0007669"/>
    <property type="project" value="TreeGrafter"/>
</dbReference>
<dbReference type="Gene3D" id="3.40.390.10">
    <property type="entry name" value="Collagenase (Catalytic Domain)"/>
    <property type="match status" value="1"/>
</dbReference>
<dbReference type="InterPro" id="IPR000718">
    <property type="entry name" value="Peptidase_M13"/>
</dbReference>
<evidence type="ECO:0000256" key="2">
    <source>
        <dbReference type="SAM" id="MobiDB-lite"/>
    </source>
</evidence>
<evidence type="ECO:0000256" key="1">
    <source>
        <dbReference type="ARBA" id="ARBA00007357"/>
    </source>
</evidence>
<dbReference type="Proteomes" id="UP001162162">
    <property type="component" value="Unassembled WGS sequence"/>
</dbReference>
<dbReference type="GO" id="GO:0016485">
    <property type="term" value="P:protein processing"/>
    <property type="evidence" value="ECO:0007669"/>
    <property type="project" value="TreeGrafter"/>
</dbReference>
<gene>
    <name evidence="4" type="ORF">NQ318_006375</name>
</gene>
<feature type="region of interest" description="Disordered" evidence="2">
    <location>
        <begin position="1"/>
        <end position="37"/>
    </location>
</feature>
<protein>
    <recommendedName>
        <fullName evidence="3">Peptidase M13 C-terminal domain-containing protein</fullName>
    </recommendedName>
</protein>
<dbReference type="GO" id="GO:0004222">
    <property type="term" value="F:metalloendopeptidase activity"/>
    <property type="evidence" value="ECO:0007669"/>
    <property type="project" value="InterPro"/>
</dbReference>
<dbReference type="Pfam" id="PF01431">
    <property type="entry name" value="Peptidase_M13"/>
    <property type="match status" value="1"/>
</dbReference>
<evidence type="ECO:0000313" key="5">
    <source>
        <dbReference type="Proteomes" id="UP001162162"/>
    </source>
</evidence>